<sequence length="62" mass="7019">MHPLLTVPVIRCSLFPKIQKFVPHPIKNLYITSLGIDTPRSKETGILHSTTRLAEPGRNQEQ</sequence>
<evidence type="ECO:0000313" key="1">
    <source>
        <dbReference type="EMBL" id="AOY82637.1"/>
    </source>
</evidence>
<proteinExistence type="predicted"/>
<gene>
    <name evidence="1" type="ORF">BJP36_24690</name>
</gene>
<protein>
    <submittedName>
        <fullName evidence="1">Uncharacterized protein</fullName>
    </submittedName>
</protein>
<name>A0A1D9G4R8_MOOP1</name>
<reference evidence="2" key="1">
    <citation type="submission" date="2016-10" db="EMBL/GenBank/DDBJ databases">
        <title>Comparative genomics uncovers the prolific and rare metabolic potential of the cyanobacterial genus Moorea.</title>
        <authorList>
            <person name="Leao T."/>
            <person name="Castelao G."/>
            <person name="Korobeynikov A."/>
            <person name="Monroe E.A."/>
            <person name="Podell S."/>
            <person name="Glukhov E."/>
            <person name="Allen E."/>
            <person name="Gerwick W.H."/>
            <person name="Gerwick L."/>
        </authorList>
    </citation>
    <scope>NUCLEOTIDE SEQUENCE [LARGE SCALE GENOMIC DNA]</scope>
    <source>
        <strain evidence="2">JHB</strain>
    </source>
</reference>
<dbReference type="EMBL" id="CP017708">
    <property type="protein sequence ID" value="AOY82637.1"/>
    <property type="molecule type" value="Genomic_DNA"/>
</dbReference>
<dbReference type="Proteomes" id="UP000176944">
    <property type="component" value="Chromosome"/>
</dbReference>
<accession>A0A1D9G4R8</accession>
<evidence type="ECO:0000313" key="2">
    <source>
        <dbReference type="Proteomes" id="UP000176944"/>
    </source>
</evidence>
<dbReference type="AlphaFoldDB" id="A0A1D9G4R8"/>
<organism evidence="1 2">
    <name type="scientific">Moorena producens (strain JHB)</name>
    <dbReference type="NCBI Taxonomy" id="1454205"/>
    <lineage>
        <taxon>Bacteria</taxon>
        <taxon>Bacillati</taxon>
        <taxon>Cyanobacteriota</taxon>
        <taxon>Cyanophyceae</taxon>
        <taxon>Coleofasciculales</taxon>
        <taxon>Coleofasciculaceae</taxon>
        <taxon>Moorena</taxon>
    </lineage>
</organism>